<dbReference type="Proteomes" id="UP001372338">
    <property type="component" value="Unassembled WGS sequence"/>
</dbReference>
<dbReference type="InterPro" id="IPR038741">
    <property type="entry name" value="AP5B1"/>
</dbReference>
<protein>
    <submittedName>
        <fullName evidence="1">Uncharacterized protein</fullName>
    </submittedName>
</protein>
<dbReference type="AlphaFoldDB" id="A0AAN9HX79"/>
<name>A0AAN9HX79_CROPI</name>
<keyword evidence="2" id="KW-1185">Reference proteome</keyword>
<sequence length="175" mass="19195">MLILSDSCMLNFSSSAPYGKIPSCRIPFLLGEPHSKSHESQDDSLSIVPIGNDSREEETFRATVVIDLEPREPTPGIVDVHIETNLENGQIMQGQLQARRIASPLSPSSFTLVTIAHGHQRSHQRRLLIASSPSTSVPAIAKGAKTSAFTSSSLRRLWLLILVLMVLFHMKLEGV</sequence>
<reference evidence="1 2" key="1">
    <citation type="submission" date="2024-01" db="EMBL/GenBank/DDBJ databases">
        <title>The genomes of 5 underutilized Papilionoideae crops provide insights into root nodulation and disease resistanc.</title>
        <authorList>
            <person name="Yuan L."/>
        </authorList>
    </citation>
    <scope>NUCLEOTIDE SEQUENCE [LARGE SCALE GENOMIC DNA]</scope>
    <source>
        <strain evidence="1">ZHUSHIDOU_FW_LH</strain>
        <tissue evidence="1">Leaf</tissue>
    </source>
</reference>
<dbReference type="PANTHER" id="PTHR34033">
    <property type="entry name" value="AP-5 COMPLEX SUBUNIT BETA-1"/>
    <property type="match status" value="1"/>
</dbReference>
<evidence type="ECO:0000313" key="2">
    <source>
        <dbReference type="Proteomes" id="UP001372338"/>
    </source>
</evidence>
<evidence type="ECO:0000313" key="1">
    <source>
        <dbReference type="EMBL" id="KAK7255745.1"/>
    </source>
</evidence>
<dbReference type="GO" id="GO:0016197">
    <property type="term" value="P:endosomal transport"/>
    <property type="evidence" value="ECO:0007669"/>
    <property type="project" value="InterPro"/>
</dbReference>
<comment type="caution">
    <text evidence="1">The sequence shown here is derived from an EMBL/GenBank/DDBJ whole genome shotgun (WGS) entry which is preliminary data.</text>
</comment>
<dbReference type="PANTHER" id="PTHR34033:SF1">
    <property type="entry name" value="AP-5 COMPLEX SUBUNIT BETA-1"/>
    <property type="match status" value="1"/>
</dbReference>
<accession>A0AAN9HX79</accession>
<dbReference type="EMBL" id="JAYWIO010000006">
    <property type="protein sequence ID" value="KAK7255745.1"/>
    <property type="molecule type" value="Genomic_DNA"/>
</dbReference>
<proteinExistence type="predicted"/>
<dbReference type="GO" id="GO:0030119">
    <property type="term" value="C:AP-type membrane coat adaptor complex"/>
    <property type="evidence" value="ECO:0007669"/>
    <property type="project" value="TreeGrafter"/>
</dbReference>
<organism evidence="1 2">
    <name type="scientific">Crotalaria pallida</name>
    <name type="common">Smooth rattlebox</name>
    <name type="synonym">Crotalaria striata</name>
    <dbReference type="NCBI Taxonomy" id="3830"/>
    <lineage>
        <taxon>Eukaryota</taxon>
        <taxon>Viridiplantae</taxon>
        <taxon>Streptophyta</taxon>
        <taxon>Embryophyta</taxon>
        <taxon>Tracheophyta</taxon>
        <taxon>Spermatophyta</taxon>
        <taxon>Magnoliopsida</taxon>
        <taxon>eudicotyledons</taxon>
        <taxon>Gunneridae</taxon>
        <taxon>Pentapetalae</taxon>
        <taxon>rosids</taxon>
        <taxon>fabids</taxon>
        <taxon>Fabales</taxon>
        <taxon>Fabaceae</taxon>
        <taxon>Papilionoideae</taxon>
        <taxon>50 kb inversion clade</taxon>
        <taxon>genistoids sensu lato</taxon>
        <taxon>core genistoids</taxon>
        <taxon>Crotalarieae</taxon>
        <taxon>Crotalaria</taxon>
    </lineage>
</organism>
<gene>
    <name evidence="1" type="ORF">RIF29_29164</name>
</gene>